<feature type="region of interest" description="Disordered" evidence="1">
    <location>
        <begin position="1"/>
        <end position="36"/>
    </location>
</feature>
<gene>
    <name evidence="2" type="ORF">EYZ11_012065</name>
</gene>
<proteinExistence type="predicted"/>
<feature type="compositionally biased region" description="Basic residues" evidence="1">
    <location>
        <begin position="1"/>
        <end position="23"/>
    </location>
</feature>
<accession>A0A4S3J187</accession>
<sequence length="36" mass="4252">MYGQKPGRRNKRGVKGKQRRNKWLNHEAVTTERTGL</sequence>
<protein>
    <submittedName>
        <fullName evidence="2">Uncharacterized protein</fullName>
    </submittedName>
</protein>
<dbReference type="Proteomes" id="UP000308092">
    <property type="component" value="Unassembled WGS sequence"/>
</dbReference>
<keyword evidence="3" id="KW-1185">Reference proteome</keyword>
<comment type="caution">
    <text evidence="2">The sequence shown here is derived from an EMBL/GenBank/DDBJ whole genome shotgun (WGS) entry which is preliminary data.</text>
</comment>
<reference evidence="2 3" key="1">
    <citation type="submission" date="2019-03" db="EMBL/GenBank/DDBJ databases">
        <title>The genome sequence of a newly discovered highly antifungal drug resistant Aspergillus species, Aspergillus tanneri NIH 1004.</title>
        <authorList>
            <person name="Mounaud S."/>
            <person name="Singh I."/>
            <person name="Joardar V."/>
            <person name="Pakala S."/>
            <person name="Pakala S."/>
            <person name="Venepally P."/>
            <person name="Hoover J."/>
            <person name="Nierman W."/>
            <person name="Chung J."/>
            <person name="Losada L."/>
        </authorList>
    </citation>
    <scope>NUCLEOTIDE SEQUENCE [LARGE SCALE GENOMIC DNA]</scope>
    <source>
        <strain evidence="2 3">NIH1004</strain>
    </source>
</reference>
<dbReference type="EMBL" id="SOSA01000834">
    <property type="protein sequence ID" value="THC88486.1"/>
    <property type="molecule type" value="Genomic_DNA"/>
</dbReference>
<evidence type="ECO:0000313" key="2">
    <source>
        <dbReference type="EMBL" id="THC88486.1"/>
    </source>
</evidence>
<organism evidence="2 3">
    <name type="scientific">Aspergillus tanneri</name>
    <dbReference type="NCBI Taxonomy" id="1220188"/>
    <lineage>
        <taxon>Eukaryota</taxon>
        <taxon>Fungi</taxon>
        <taxon>Dikarya</taxon>
        <taxon>Ascomycota</taxon>
        <taxon>Pezizomycotina</taxon>
        <taxon>Eurotiomycetes</taxon>
        <taxon>Eurotiomycetidae</taxon>
        <taxon>Eurotiales</taxon>
        <taxon>Aspergillaceae</taxon>
        <taxon>Aspergillus</taxon>
        <taxon>Aspergillus subgen. Circumdati</taxon>
    </lineage>
</organism>
<dbReference type="AlphaFoldDB" id="A0A4S3J187"/>
<evidence type="ECO:0000313" key="3">
    <source>
        <dbReference type="Proteomes" id="UP000308092"/>
    </source>
</evidence>
<evidence type="ECO:0000256" key="1">
    <source>
        <dbReference type="SAM" id="MobiDB-lite"/>
    </source>
</evidence>
<dbReference type="VEuPathDB" id="FungiDB:EYZ11_012065"/>
<name>A0A4S3J187_9EURO</name>